<name>A0AAE8Y4W4_9VIRU</name>
<dbReference type="Proteomes" id="UP000831195">
    <property type="component" value="Segment"/>
</dbReference>
<dbReference type="EMBL" id="MZ311577">
    <property type="protein sequence ID" value="UBZ25540.1"/>
    <property type="molecule type" value="Genomic_DNA"/>
</dbReference>
<evidence type="ECO:0000313" key="1">
    <source>
        <dbReference type="EMBL" id="UBZ25540.1"/>
    </source>
</evidence>
<evidence type="ECO:0000313" key="2">
    <source>
        <dbReference type="Proteomes" id="UP000831195"/>
    </source>
</evidence>
<accession>A0AAE8Y4W4</accession>
<reference evidence="1" key="1">
    <citation type="journal article" date="2021" name="Viruses">
        <title>Identification and Full Characterisation of Two Novel Crustacean Infecting Members of the Family Nudiviridae Provides Support for Two Subfamilies.</title>
        <authorList>
            <person name="Bateman K.S."/>
            <person name="Kerr R."/>
            <person name="Stentiford G.D."/>
            <person name="Bean T.P."/>
            <person name="Hooper C."/>
            <person name="Van Eynde B."/>
            <person name="Delbare D."/>
            <person name="Bojko J."/>
            <person name="Christiaens O."/>
            <person name="Taning C.N.T."/>
            <person name="Smagghe G."/>
            <person name="van Oers M.M."/>
            <person name="van Aerle R."/>
        </authorList>
    </citation>
    <scope>NUCLEOTIDE SEQUENCE</scope>
    <source>
        <strain evidence="1">AN1</strain>
    </source>
</reference>
<gene>
    <name evidence="1" type="ORF">CcNV_055</name>
</gene>
<sequence>MSHKATQIYDSVIVALKDNKVVYTDVFNMYGNYNKDVSDMNMVIDEDLDPYNYIALGRYFKNINNFKPHTNIKYNVYVNPVTIVKGQSTLLTRPIPDINSHLHVTILMNKLHTLHIEAEDEDKTPLVYKFKDYTLQWTYNTNLLPVENMDLLVQLLAIGDVRITLMLYDTLLVNINTLKDLREFTIINHTIAAINRYSERNYTPSGIPLYAPP</sequence>
<keyword evidence="2" id="KW-1185">Reference proteome</keyword>
<organism evidence="1 2">
    <name type="scientific">Crangon crangon nudivirus</name>
    <dbReference type="NCBI Taxonomy" id="2880838"/>
    <lineage>
        <taxon>Viruses</taxon>
        <taxon>Viruses incertae sedis</taxon>
        <taxon>Naldaviricetes</taxon>
        <taxon>Lefavirales</taxon>
        <taxon>Nudiviridae</taxon>
        <taxon>Gammanudivirus</taxon>
        <taxon>Gammanudivirus cracrangonis</taxon>
    </lineage>
</organism>
<proteinExistence type="predicted"/>
<protein>
    <submittedName>
        <fullName evidence="1">Uncharacterized protein</fullName>
    </submittedName>
</protein>